<keyword evidence="2" id="KW-0805">Transcription regulation</keyword>
<organism evidence="6 7">
    <name type="scientific">Falsiruegeria mediterranea M17</name>
    <dbReference type="NCBI Taxonomy" id="1200281"/>
    <lineage>
        <taxon>Bacteria</taxon>
        <taxon>Pseudomonadati</taxon>
        <taxon>Pseudomonadota</taxon>
        <taxon>Alphaproteobacteria</taxon>
        <taxon>Rhodobacterales</taxon>
        <taxon>Roseobacteraceae</taxon>
        <taxon>Falsiruegeria</taxon>
    </lineage>
</organism>
<dbReference type="Gene3D" id="3.40.190.10">
    <property type="entry name" value="Periplasmic binding protein-like II"/>
    <property type="match status" value="2"/>
</dbReference>
<keyword evidence="3" id="KW-0238">DNA-binding</keyword>
<dbReference type="OrthoDB" id="9804958at2"/>
<dbReference type="Pfam" id="PF03466">
    <property type="entry name" value="LysR_substrate"/>
    <property type="match status" value="1"/>
</dbReference>
<evidence type="ECO:0000256" key="2">
    <source>
        <dbReference type="ARBA" id="ARBA00023015"/>
    </source>
</evidence>
<dbReference type="InterPro" id="IPR000847">
    <property type="entry name" value="LysR_HTH_N"/>
</dbReference>
<evidence type="ECO:0000256" key="3">
    <source>
        <dbReference type="ARBA" id="ARBA00023125"/>
    </source>
</evidence>
<dbReference type="InterPro" id="IPR005119">
    <property type="entry name" value="LysR_subst-bd"/>
</dbReference>
<dbReference type="CDD" id="cd08432">
    <property type="entry name" value="PBP2_GcdR_TrpI_HvrB_AmpR_like"/>
    <property type="match status" value="1"/>
</dbReference>
<evidence type="ECO:0000259" key="5">
    <source>
        <dbReference type="PROSITE" id="PS50931"/>
    </source>
</evidence>
<dbReference type="InterPro" id="IPR036390">
    <property type="entry name" value="WH_DNA-bd_sf"/>
</dbReference>
<dbReference type="Proteomes" id="UP000244898">
    <property type="component" value="Unassembled WGS sequence"/>
</dbReference>
<accession>A0A2R8CA58</accession>
<dbReference type="GO" id="GO:0003677">
    <property type="term" value="F:DNA binding"/>
    <property type="evidence" value="ECO:0007669"/>
    <property type="project" value="UniProtKB-KW"/>
</dbReference>
<evidence type="ECO:0000256" key="1">
    <source>
        <dbReference type="ARBA" id="ARBA00009437"/>
    </source>
</evidence>
<dbReference type="EMBL" id="ONZG01000007">
    <property type="protein sequence ID" value="SPJ29317.1"/>
    <property type="molecule type" value="Genomic_DNA"/>
</dbReference>
<dbReference type="Pfam" id="PF00126">
    <property type="entry name" value="HTH_1"/>
    <property type="match status" value="1"/>
</dbReference>
<dbReference type="SUPFAM" id="SSF46785">
    <property type="entry name" value="Winged helix' DNA-binding domain"/>
    <property type="match status" value="1"/>
</dbReference>
<dbReference type="AlphaFoldDB" id="A0A2R8CA58"/>
<dbReference type="PRINTS" id="PR00039">
    <property type="entry name" value="HTHLYSR"/>
</dbReference>
<feature type="domain" description="HTH lysR-type" evidence="5">
    <location>
        <begin position="13"/>
        <end position="70"/>
    </location>
</feature>
<evidence type="ECO:0000313" key="7">
    <source>
        <dbReference type="Proteomes" id="UP000244898"/>
    </source>
</evidence>
<dbReference type="RefSeq" id="WP_108788608.1">
    <property type="nucleotide sequence ID" value="NZ_ONZG01000007.1"/>
</dbReference>
<dbReference type="SUPFAM" id="SSF53850">
    <property type="entry name" value="Periplasmic binding protein-like II"/>
    <property type="match status" value="1"/>
</dbReference>
<keyword evidence="4" id="KW-0804">Transcription</keyword>
<gene>
    <name evidence="6" type="primary">gcvA_14</name>
    <name evidence="6" type="ORF">TRM7615_02830</name>
</gene>
<dbReference type="InterPro" id="IPR036388">
    <property type="entry name" value="WH-like_DNA-bd_sf"/>
</dbReference>
<dbReference type="Gene3D" id="1.10.10.10">
    <property type="entry name" value="Winged helix-like DNA-binding domain superfamily/Winged helix DNA-binding domain"/>
    <property type="match status" value="1"/>
</dbReference>
<dbReference type="GO" id="GO:0003700">
    <property type="term" value="F:DNA-binding transcription factor activity"/>
    <property type="evidence" value="ECO:0007669"/>
    <property type="project" value="InterPro"/>
</dbReference>
<dbReference type="InterPro" id="IPR058163">
    <property type="entry name" value="LysR-type_TF_proteobact-type"/>
</dbReference>
<evidence type="ECO:0000313" key="6">
    <source>
        <dbReference type="EMBL" id="SPJ29317.1"/>
    </source>
</evidence>
<protein>
    <submittedName>
        <fullName evidence="6">Glycine cleavage system transcriptional activator</fullName>
    </submittedName>
</protein>
<keyword evidence="7" id="KW-1185">Reference proteome</keyword>
<dbReference type="PANTHER" id="PTHR30537:SF5">
    <property type="entry name" value="HTH-TYPE TRANSCRIPTIONAL ACTIVATOR TTDR-RELATED"/>
    <property type="match status" value="1"/>
</dbReference>
<sequence>MPRKAPVTGKILPPLDYLVAFEAAAKAQSFAQASKVLNISETAISRKVRLLEQHYDVPLFVRGHRSVSLTQQGAILLATVERSLDLMREVSRDMLAKHQANTVSISATNSVASLWLMPQLRKFNKSNGRIRISLVSSDSDAECLSEAMDLTILRGEGDWPGYEARLLFGETVFPVCSPEYLKNNPDASNLENLPKLDLIEVTSSHAEWMTWRTWLDGNGVTTAVTERAVAFNTYPLSVQAAVDGLGIALGWAHLVDPLLESGALVRPIPDASVRTQSGYYLLQTPSHKTFPERRIVEDWLLGLSAGRKRYARI</sequence>
<proteinExistence type="inferred from homology"/>
<name>A0A2R8CA58_9RHOB</name>
<dbReference type="PROSITE" id="PS50931">
    <property type="entry name" value="HTH_LYSR"/>
    <property type="match status" value="1"/>
</dbReference>
<evidence type="ECO:0000256" key="4">
    <source>
        <dbReference type="ARBA" id="ARBA00023163"/>
    </source>
</evidence>
<comment type="similarity">
    <text evidence="1">Belongs to the LysR transcriptional regulatory family.</text>
</comment>
<reference evidence="7" key="1">
    <citation type="submission" date="2018-03" db="EMBL/GenBank/DDBJ databases">
        <authorList>
            <person name="Rodrigo-Torres L."/>
            <person name="Arahal R. D."/>
            <person name="Lucena T."/>
        </authorList>
    </citation>
    <scope>NUCLEOTIDE SEQUENCE [LARGE SCALE GENOMIC DNA]</scope>
    <source>
        <strain evidence="7">CECT 7615</strain>
    </source>
</reference>
<dbReference type="PANTHER" id="PTHR30537">
    <property type="entry name" value="HTH-TYPE TRANSCRIPTIONAL REGULATOR"/>
    <property type="match status" value="1"/>
</dbReference>